<accession>A0A2V3IMF9</accession>
<evidence type="ECO:0000256" key="4">
    <source>
        <dbReference type="ARBA" id="ARBA00022695"/>
    </source>
</evidence>
<dbReference type="EC" id="2.4.2.31" evidence="6"/>
<dbReference type="PROSITE" id="PS50918">
    <property type="entry name" value="WWE"/>
    <property type="match status" value="1"/>
</dbReference>
<keyword evidence="3 6" id="KW-0808">Transferase</keyword>
<dbReference type="Proteomes" id="UP000247409">
    <property type="component" value="Unassembled WGS sequence"/>
</dbReference>
<name>A0A2V3IMF9_9FLOR</name>
<dbReference type="Pfam" id="PF01129">
    <property type="entry name" value="ART"/>
    <property type="match status" value="1"/>
</dbReference>
<dbReference type="GO" id="GO:0005634">
    <property type="term" value="C:nucleus"/>
    <property type="evidence" value="ECO:0007669"/>
    <property type="project" value="TreeGrafter"/>
</dbReference>
<sequence>MVWQYLLITSVDGKSPRWHPYTPQASSKLDSLFAHAHATRSKRTTFHVQSGTYQYEVNMLTMTQRNITTGKLRPIRRCLQSVISSDASEPKKKKPKLSSSLQLSHLFAGLHGHVWEPVLLPLIETLPDAADYLAPYRHSAILPLRQLTFQALKPNLPVDWKVIVFGQNPVHTSIPSFCHLLSYETPHRYEDVLTTIVHPQYPRVESATGIALFDAQLDDWNHAKFGTILSMRNLIKSAAMTKYNTSNATKVAQLRHILAQNKVITPSQWFQAILAQGVLLLNASLTIGGGKKASQHTTFWRPVIKKIVEHILLQKQALPPSDGRRGLLFLWWGRQALATKRRLSTVLSRYLHLPVRHLEWWNPASQRNEFCSSTHLSDVNQQLNQMGMPQINWLPDEQWLKENNDSISVFTNFVTDTKKLHAMYLERLQTGLELQANNTPITGIKGLVVQGLVEAVAPFGVEGAAENILGIVRGKHCGNLSDSEKGAIYMYTTGCLYHRLNMALRTSTREGLVCFLQYLKLFLLAHDKLDETDWVDLYRGANADLSDQYEVGSIVTWWSISSCSCNPEIAHSFSGRNGTLFHVKAKRATSIALLSAYQGEEEFVLAPGTQLKALKREKGKGVNEVYLEEVIASRLVC</sequence>
<dbReference type="GO" id="GO:0016779">
    <property type="term" value="F:nucleotidyltransferase activity"/>
    <property type="evidence" value="ECO:0007669"/>
    <property type="project" value="UniProtKB-KW"/>
</dbReference>
<comment type="similarity">
    <text evidence="1 6">Belongs to the Arg-specific ADP-ribosyltransferase family.</text>
</comment>
<dbReference type="SUPFAM" id="SSF56399">
    <property type="entry name" value="ADP-ribosylation"/>
    <property type="match status" value="1"/>
</dbReference>
<dbReference type="Gene3D" id="3.90.176.10">
    <property type="entry name" value="Toxin ADP-ribosyltransferase, Chain A, domain 1"/>
    <property type="match status" value="1"/>
</dbReference>
<evidence type="ECO:0000256" key="3">
    <source>
        <dbReference type="ARBA" id="ARBA00022679"/>
    </source>
</evidence>
<dbReference type="GO" id="GO:0097510">
    <property type="term" value="P:base-excision repair, AP site formation via deaminated base removal"/>
    <property type="evidence" value="ECO:0007669"/>
    <property type="project" value="TreeGrafter"/>
</dbReference>
<dbReference type="PANTHER" id="PTHR11264">
    <property type="entry name" value="URACIL-DNA GLYCOSYLASE"/>
    <property type="match status" value="1"/>
</dbReference>
<organism evidence="8 9">
    <name type="scientific">Gracilariopsis chorda</name>
    <dbReference type="NCBI Taxonomy" id="448386"/>
    <lineage>
        <taxon>Eukaryota</taxon>
        <taxon>Rhodophyta</taxon>
        <taxon>Florideophyceae</taxon>
        <taxon>Rhodymeniophycidae</taxon>
        <taxon>Gracilariales</taxon>
        <taxon>Gracilariaceae</taxon>
        <taxon>Gracilariopsis</taxon>
    </lineage>
</organism>
<protein>
    <recommendedName>
        <fullName evidence="6">NAD(P)(+)--arginine ADP-ribosyltransferase</fullName>
        <ecNumber evidence="6">2.4.2.31</ecNumber>
    </recommendedName>
    <alternativeName>
        <fullName evidence="6">Mono(ADP-ribosyl)transferase</fullName>
    </alternativeName>
</protein>
<keyword evidence="9" id="KW-1185">Reference proteome</keyword>
<dbReference type="InterPro" id="IPR002043">
    <property type="entry name" value="UDG_fam1"/>
</dbReference>
<keyword evidence="6" id="KW-0521">NADP</keyword>
<evidence type="ECO:0000256" key="1">
    <source>
        <dbReference type="ARBA" id="ARBA00009558"/>
    </source>
</evidence>
<dbReference type="SUPFAM" id="SSF117839">
    <property type="entry name" value="WWE domain"/>
    <property type="match status" value="1"/>
</dbReference>
<gene>
    <name evidence="8" type="ORF">BWQ96_06988</name>
</gene>
<dbReference type="InterPro" id="IPR037197">
    <property type="entry name" value="WWE_dom_sf"/>
</dbReference>
<dbReference type="GO" id="GO:0004844">
    <property type="term" value="F:uracil DNA N-glycosylase activity"/>
    <property type="evidence" value="ECO:0007669"/>
    <property type="project" value="InterPro"/>
</dbReference>
<dbReference type="Gene3D" id="3.40.470.10">
    <property type="entry name" value="Uracil-DNA glycosylase-like domain"/>
    <property type="match status" value="1"/>
</dbReference>
<dbReference type="Pfam" id="PF02825">
    <property type="entry name" value="WWE"/>
    <property type="match status" value="1"/>
</dbReference>
<keyword evidence="4" id="KW-0548">Nucleotidyltransferase</keyword>
<keyword evidence="2 6" id="KW-0328">Glycosyltransferase</keyword>
<dbReference type="InterPro" id="IPR004170">
    <property type="entry name" value="WWE_dom"/>
</dbReference>
<dbReference type="Gene3D" id="3.30.720.50">
    <property type="match status" value="1"/>
</dbReference>
<evidence type="ECO:0000313" key="9">
    <source>
        <dbReference type="Proteomes" id="UP000247409"/>
    </source>
</evidence>
<feature type="domain" description="WWE" evidence="7">
    <location>
        <begin position="1"/>
        <end position="77"/>
    </location>
</feature>
<dbReference type="SUPFAM" id="SSF52141">
    <property type="entry name" value="Uracil-DNA glycosylase-like"/>
    <property type="match status" value="1"/>
</dbReference>
<dbReference type="OrthoDB" id="423533at2759"/>
<evidence type="ECO:0000313" key="8">
    <source>
        <dbReference type="EMBL" id="PXF43261.1"/>
    </source>
</evidence>
<evidence type="ECO:0000256" key="6">
    <source>
        <dbReference type="RuleBase" id="RU361228"/>
    </source>
</evidence>
<dbReference type="AlphaFoldDB" id="A0A2V3IMF9"/>
<comment type="catalytic activity">
    <reaction evidence="5 6">
        <text>L-arginyl-[protein] + NAD(+) = N(omega)-(ADP-D-ribosyl)-L-arginyl-[protein] + nicotinamide + H(+)</text>
        <dbReference type="Rhea" id="RHEA:19149"/>
        <dbReference type="Rhea" id="RHEA-COMP:10532"/>
        <dbReference type="Rhea" id="RHEA-COMP:15087"/>
        <dbReference type="ChEBI" id="CHEBI:15378"/>
        <dbReference type="ChEBI" id="CHEBI:17154"/>
        <dbReference type="ChEBI" id="CHEBI:29965"/>
        <dbReference type="ChEBI" id="CHEBI:57540"/>
        <dbReference type="ChEBI" id="CHEBI:142554"/>
        <dbReference type="EC" id="2.4.2.31"/>
    </reaction>
</comment>
<dbReference type="GO" id="GO:0005739">
    <property type="term" value="C:mitochondrion"/>
    <property type="evidence" value="ECO:0007669"/>
    <property type="project" value="TreeGrafter"/>
</dbReference>
<proteinExistence type="inferred from homology"/>
<comment type="caution">
    <text evidence="8">The sequence shown here is derived from an EMBL/GenBank/DDBJ whole genome shotgun (WGS) entry which is preliminary data.</text>
</comment>
<dbReference type="InterPro" id="IPR036895">
    <property type="entry name" value="Uracil-DNA_glycosylase-like_sf"/>
</dbReference>
<dbReference type="InterPro" id="IPR000768">
    <property type="entry name" value="ART"/>
</dbReference>
<dbReference type="PROSITE" id="PS51996">
    <property type="entry name" value="TR_MART"/>
    <property type="match status" value="1"/>
</dbReference>
<dbReference type="STRING" id="448386.A0A2V3IMF9"/>
<evidence type="ECO:0000256" key="2">
    <source>
        <dbReference type="ARBA" id="ARBA00022676"/>
    </source>
</evidence>
<dbReference type="EMBL" id="NBIV01000131">
    <property type="protein sequence ID" value="PXF43261.1"/>
    <property type="molecule type" value="Genomic_DNA"/>
</dbReference>
<reference evidence="8 9" key="1">
    <citation type="journal article" date="2018" name="Mol. Biol. Evol.">
        <title>Analysis of the draft genome of the red seaweed Gracilariopsis chorda provides insights into genome size evolution in Rhodophyta.</title>
        <authorList>
            <person name="Lee J."/>
            <person name="Yang E.C."/>
            <person name="Graf L."/>
            <person name="Yang J.H."/>
            <person name="Qiu H."/>
            <person name="Zel Zion U."/>
            <person name="Chan C.X."/>
            <person name="Stephens T.G."/>
            <person name="Weber A.P.M."/>
            <person name="Boo G.H."/>
            <person name="Boo S.M."/>
            <person name="Kim K.M."/>
            <person name="Shin Y."/>
            <person name="Jung M."/>
            <person name="Lee S.J."/>
            <person name="Yim H.S."/>
            <person name="Lee J.H."/>
            <person name="Bhattacharya D."/>
            <person name="Yoon H.S."/>
        </authorList>
    </citation>
    <scope>NUCLEOTIDE SEQUENCE [LARGE SCALE GENOMIC DNA]</scope>
    <source>
        <strain evidence="8 9">SKKU-2015</strain>
        <tissue evidence="8">Whole body</tissue>
    </source>
</reference>
<evidence type="ECO:0000256" key="5">
    <source>
        <dbReference type="ARBA" id="ARBA00047597"/>
    </source>
</evidence>
<dbReference type="GO" id="GO:0106274">
    <property type="term" value="F:NAD+-protein-arginine ADP-ribosyltransferase activity"/>
    <property type="evidence" value="ECO:0007669"/>
    <property type="project" value="UniProtKB-EC"/>
</dbReference>
<dbReference type="PANTHER" id="PTHR11264:SF8">
    <property type="entry name" value="URACIL-DNA GLYCOSYLASE-LIKE DOMAIN-CONTAINING PROTEIN"/>
    <property type="match status" value="1"/>
</dbReference>
<keyword evidence="6" id="KW-0520">NAD</keyword>
<evidence type="ECO:0000259" key="7">
    <source>
        <dbReference type="PROSITE" id="PS50918"/>
    </source>
</evidence>